<protein>
    <submittedName>
        <fullName evidence="1">Uncharacterized protein</fullName>
    </submittedName>
</protein>
<dbReference type="EMBL" id="JAANOW010000002">
    <property type="protein sequence ID" value="NIH97136.1"/>
    <property type="molecule type" value="Genomic_DNA"/>
</dbReference>
<accession>A0A7X5ZEH0</accession>
<gene>
    <name evidence="1" type="ORF">FHU31_004126</name>
</gene>
<organism evidence="1 2">
    <name type="scientific">Mycolicibacterium fluoranthenivorans</name>
    <dbReference type="NCBI Taxonomy" id="258505"/>
    <lineage>
        <taxon>Bacteria</taxon>
        <taxon>Bacillati</taxon>
        <taxon>Actinomycetota</taxon>
        <taxon>Actinomycetes</taxon>
        <taxon>Mycobacteriales</taxon>
        <taxon>Mycobacteriaceae</taxon>
        <taxon>Mycolicibacterium</taxon>
    </lineage>
</organism>
<name>A0A7X5ZEH0_9MYCO</name>
<reference evidence="1 2" key="1">
    <citation type="submission" date="2020-03" db="EMBL/GenBank/DDBJ databases">
        <title>Sequencing the genomes of 1000 actinobacteria strains.</title>
        <authorList>
            <person name="Klenk H.-P."/>
        </authorList>
    </citation>
    <scope>NUCLEOTIDE SEQUENCE [LARGE SCALE GENOMIC DNA]</scope>
    <source>
        <strain evidence="1 2">DSM 44556</strain>
    </source>
</reference>
<comment type="caution">
    <text evidence="1">The sequence shown here is derived from an EMBL/GenBank/DDBJ whole genome shotgun (WGS) entry which is preliminary data.</text>
</comment>
<dbReference type="Proteomes" id="UP000547444">
    <property type="component" value="Unassembled WGS sequence"/>
</dbReference>
<evidence type="ECO:0000313" key="2">
    <source>
        <dbReference type="Proteomes" id="UP000547444"/>
    </source>
</evidence>
<sequence length="50" mass="5244">MRVDSAISSISARVRCAQTGTRTPNRGAATYRGAFADNSLADQVEEVATA</sequence>
<dbReference type="AlphaFoldDB" id="A0A7X5ZEH0"/>
<evidence type="ECO:0000313" key="1">
    <source>
        <dbReference type="EMBL" id="NIH97136.1"/>
    </source>
</evidence>
<keyword evidence="2" id="KW-1185">Reference proteome</keyword>
<proteinExistence type="predicted"/>